<reference evidence="8" key="1">
    <citation type="submission" date="2019-11" db="EMBL/GenBank/DDBJ databases">
        <title>Complete genome sequence of Corynebacterium kalinowskii 1959, a novel Corynebacterium species isolated from soil of a small paddock in Vilsendorf, Germany.</title>
        <authorList>
            <person name="Schaffert L."/>
            <person name="Ruwe M."/>
            <person name="Milse J."/>
            <person name="Hanuschka K."/>
            <person name="Ortseifen V."/>
            <person name="Droste J."/>
            <person name="Brandt D."/>
            <person name="Schlueter L."/>
            <person name="Kutter Y."/>
            <person name="Vinke S."/>
            <person name="Viehoefer P."/>
            <person name="Jacob L."/>
            <person name="Luebke N.-C."/>
            <person name="Schulte-Berndt E."/>
            <person name="Hain C."/>
            <person name="Linder M."/>
            <person name="Schmidt P."/>
            <person name="Wollenschlaeger L."/>
            <person name="Luttermann T."/>
            <person name="Thieme E."/>
            <person name="Hassa J."/>
            <person name="Haak M."/>
            <person name="Wittchen M."/>
            <person name="Mentz A."/>
            <person name="Persicke M."/>
            <person name="Busche T."/>
            <person name="Ruckert C."/>
        </authorList>
    </citation>
    <scope>NUCLEOTIDE SEQUENCE [LARGE SCALE GENOMIC DNA]</scope>
    <source>
        <strain evidence="8">1959</strain>
    </source>
</reference>
<dbReference type="PANTHER" id="PTHR23514:SF13">
    <property type="entry name" value="INNER MEMBRANE PROTEIN YBJJ"/>
    <property type="match status" value="1"/>
</dbReference>
<evidence type="ECO:0000259" key="6">
    <source>
        <dbReference type="PROSITE" id="PS50850"/>
    </source>
</evidence>
<dbReference type="PANTHER" id="PTHR23514">
    <property type="entry name" value="BYPASS OF STOP CODON PROTEIN 6"/>
    <property type="match status" value="1"/>
</dbReference>
<feature type="domain" description="Major facilitator superfamily (MFS) profile" evidence="6">
    <location>
        <begin position="164"/>
        <end position="383"/>
    </location>
</feature>
<dbReference type="GO" id="GO:0022857">
    <property type="term" value="F:transmembrane transporter activity"/>
    <property type="evidence" value="ECO:0007669"/>
    <property type="project" value="InterPro"/>
</dbReference>
<gene>
    <name evidence="7" type="ORF">CKALI_07740</name>
</gene>
<dbReference type="Proteomes" id="UP000427071">
    <property type="component" value="Chromosome"/>
</dbReference>
<proteinExistence type="predicted"/>
<feature type="transmembrane region" description="Helical" evidence="5">
    <location>
        <begin position="272"/>
        <end position="290"/>
    </location>
</feature>
<dbReference type="InterPro" id="IPR036259">
    <property type="entry name" value="MFS_trans_sf"/>
</dbReference>
<dbReference type="RefSeq" id="WP_231580436.1">
    <property type="nucleotide sequence ID" value="NZ_CP046452.1"/>
</dbReference>
<feature type="transmembrane region" description="Helical" evidence="5">
    <location>
        <begin position="44"/>
        <end position="63"/>
    </location>
</feature>
<keyword evidence="3 5" id="KW-1133">Transmembrane helix</keyword>
<evidence type="ECO:0000256" key="4">
    <source>
        <dbReference type="ARBA" id="ARBA00023136"/>
    </source>
</evidence>
<evidence type="ECO:0000256" key="2">
    <source>
        <dbReference type="ARBA" id="ARBA00022692"/>
    </source>
</evidence>
<evidence type="ECO:0000256" key="1">
    <source>
        <dbReference type="ARBA" id="ARBA00004651"/>
    </source>
</evidence>
<accession>A0A6B8VYL2</accession>
<protein>
    <submittedName>
        <fullName evidence="7">Major Facilitator Superfamily protein</fullName>
    </submittedName>
</protein>
<evidence type="ECO:0000256" key="3">
    <source>
        <dbReference type="ARBA" id="ARBA00022989"/>
    </source>
</evidence>
<feature type="transmembrane region" description="Helical" evidence="5">
    <location>
        <begin position="202"/>
        <end position="219"/>
    </location>
</feature>
<sequence>MKRSHLAPIIGTGLLFASNGAMFASLLPWYPTLMREWGLTESVFGFIVACFALGSILSSAAPAPIVRHFGPLKTVAIGTILMAVVLSLGGATLTGGLTLALLLFVIGFVDPIVDVAQNVVAVRVQDNVGFSIMSSVHASWSLGAAAGGAVATLAVGHLDMAWYLLIASVVATIVAGIGCILVGEVPDQKTQEESESRGNWAILWLVLPIVVVAISGTAVEEVANNWAALMAAQIAGVPVAESGVALTLMLAAQCVGRFLGDPMINRWGRDTVARFGGVLIAGGTVAAMLSTGELGLFAGLAAAGFGCATIVPSAFTAASKLPGISEGAGLTVVSWLMRIGFLATSPIIGLLATATSLRLALGILVVAGLTIVLLGGRLDASRD</sequence>
<evidence type="ECO:0000313" key="8">
    <source>
        <dbReference type="Proteomes" id="UP000427071"/>
    </source>
</evidence>
<dbReference type="SUPFAM" id="SSF103473">
    <property type="entry name" value="MFS general substrate transporter"/>
    <property type="match status" value="1"/>
</dbReference>
<feature type="transmembrane region" description="Helical" evidence="5">
    <location>
        <begin position="239"/>
        <end position="260"/>
    </location>
</feature>
<dbReference type="InterPro" id="IPR020846">
    <property type="entry name" value="MFS_dom"/>
</dbReference>
<dbReference type="InterPro" id="IPR051788">
    <property type="entry name" value="MFS_Transporter"/>
</dbReference>
<dbReference type="PROSITE" id="PS50850">
    <property type="entry name" value="MFS"/>
    <property type="match status" value="1"/>
</dbReference>
<feature type="transmembrane region" description="Helical" evidence="5">
    <location>
        <begin position="128"/>
        <end position="155"/>
    </location>
</feature>
<dbReference type="Pfam" id="PF07690">
    <property type="entry name" value="MFS_1"/>
    <property type="match status" value="1"/>
</dbReference>
<dbReference type="Gene3D" id="1.20.1250.20">
    <property type="entry name" value="MFS general substrate transporter like domains"/>
    <property type="match status" value="2"/>
</dbReference>
<keyword evidence="8" id="KW-1185">Reference proteome</keyword>
<dbReference type="KEGG" id="ckw:CKALI_07740"/>
<evidence type="ECO:0000313" key="7">
    <source>
        <dbReference type="EMBL" id="QGU02410.1"/>
    </source>
</evidence>
<feature type="transmembrane region" description="Helical" evidence="5">
    <location>
        <begin position="357"/>
        <end position="376"/>
    </location>
</feature>
<feature type="transmembrane region" description="Helical" evidence="5">
    <location>
        <begin position="296"/>
        <end position="318"/>
    </location>
</feature>
<dbReference type="EMBL" id="CP046452">
    <property type="protein sequence ID" value="QGU02410.1"/>
    <property type="molecule type" value="Genomic_DNA"/>
</dbReference>
<feature type="transmembrane region" description="Helical" evidence="5">
    <location>
        <begin position="161"/>
        <end position="182"/>
    </location>
</feature>
<dbReference type="AlphaFoldDB" id="A0A6B8VYL2"/>
<keyword evidence="2 5" id="KW-0812">Transmembrane</keyword>
<organism evidence="7 8">
    <name type="scientific">Corynebacterium kalinowskii</name>
    <dbReference type="NCBI Taxonomy" id="2675216"/>
    <lineage>
        <taxon>Bacteria</taxon>
        <taxon>Bacillati</taxon>
        <taxon>Actinomycetota</taxon>
        <taxon>Actinomycetes</taxon>
        <taxon>Mycobacteriales</taxon>
        <taxon>Corynebacteriaceae</taxon>
        <taxon>Corynebacterium</taxon>
    </lineage>
</organism>
<evidence type="ECO:0000256" key="5">
    <source>
        <dbReference type="SAM" id="Phobius"/>
    </source>
</evidence>
<keyword evidence="4 5" id="KW-0472">Membrane</keyword>
<dbReference type="GO" id="GO:0005886">
    <property type="term" value="C:plasma membrane"/>
    <property type="evidence" value="ECO:0007669"/>
    <property type="project" value="UniProtKB-SubCell"/>
</dbReference>
<dbReference type="InterPro" id="IPR011701">
    <property type="entry name" value="MFS"/>
</dbReference>
<comment type="subcellular location">
    <subcellularLocation>
        <location evidence="1">Cell membrane</location>
        <topology evidence="1">Multi-pass membrane protein</topology>
    </subcellularLocation>
</comment>
<name>A0A6B8VYL2_9CORY</name>
<feature type="transmembrane region" description="Helical" evidence="5">
    <location>
        <begin position="330"/>
        <end position="351"/>
    </location>
</feature>